<sequence>MKEKIIAIFLLFFLFLIPHFFSSPGESTPIKHVIIIIEENHSFDNMFGTYPFGWPPIVNNVTKSVMEPQGLYSNVSQLISSKDGTLGWISVPDIPWLPISYSHPYYADAYDTVDPYEGWNAYHGDYWFDKPEGFVYYSGPQSMAYFSYQQNWIFWDYAEEYTLADDYFAPVLGLTEPNRVTYMTGIPPNFYSDDVCNAIPFNQTIMYQLQMHNVSWDYFTYNLNGIPWPMGVFIGIKSYVNHLQGLSSFYNDLKTGKLPSVSWVMFINGQTDKYDMHPPYNVTEGEVAINKVINAVMESRYWNSTAIFITFDEGGGYYDQVIPPSINHYGLGQRIPLLIISPYAKEAYIDNYTISGYTLLAFIDYNWHLPWLTSWVGNSNIQGLLNAFNFTTSPRPPLILVSGNWSYPIKLQYPVHYGYIAKVEESAGYAVVYSQPALQFLLPIELLGFVLLILSTKKRILLPISLILLLSTTAIAGYINSFYNVYSFVIEYYLYSSVIGLLAGFGLLAKRLKKRG</sequence>
<dbReference type="Gene3D" id="3.40.720.10">
    <property type="entry name" value="Alkaline Phosphatase, subunit A"/>
    <property type="match status" value="1"/>
</dbReference>
<name>A0A031LIS8_9CREN</name>
<dbReference type="PANTHER" id="PTHR31956:SF1">
    <property type="entry name" value="NON-SPECIFIC PHOSPHOLIPASE C1"/>
    <property type="match status" value="1"/>
</dbReference>
<dbReference type="InterPro" id="IPR017850">
    <property type="entry name" value="Alkaline_phosphatase_core_sf"/>
</dbReference>
<keyword evidence="4" id="KW-1185">Reference proteome</keyword>
<dbReference type="Proteomes" id="UP000024332">
    <property type="component" value="Unassembled WGS sequence"/>
</dbReference>
<evidence type="ECO:0000256" key="1">
    <source>
        <dbReference type="ARBA" id="ARBA00022801"/>
    </source>
</evidence>
<dbReference type="SUPFAM" id="SSF53649">
    <property type="entry name" value="Alkaline phosphatase-like"/>
    <property type="match status" value="1"/>
</dbReference>
<dbReference type="GO" id="GO:0042578">
    <property type="term" value="F:phosphoric ester hydrolase activity"/>
    <property type="evidence" value="ECO:0007669"/>
    <property type="project" value="UniProtKB-ARBA"/>
</dbReference>
<dbReference type="CDD" id="cd16013">
    <property type="entry name" value="AcpA"/>
    <property type="match status" value="1"/>
</dbReference>
<dbReference type="PANTHER" id="PTHR31956">
    <property type="entry name" value="NON-SPECIFIC PHOSPHOLIPASE C4-RELATED"/>
    <property type="match status" value="1"/>
</dbReference>
<dbReference type="AlphaFoldDB" id="A0A031LIS8"/>
<protein>
    <submittedName>
        <fullName evidence="3">Acid phosphatase</fullName>
    </submittedName>
</protein>
<evidence type="ECO:0000313" key="4">
    <source>
        <dbReference type="Proteomes" id="UP000024332"/>
    </source>
</evidence>
<proteinExistence type="predicted"/>
<feature type="transmembrane region" description="Helical" evidence="2">
    <location>
        <begin position="492"/>
        <end position="509"/>
    </location>
</feature>
<feature type="transmembrane region" description="Helical" evidence="2">
    <location>
        <begin position="437"/>
        <end position="454"/>
    </location>
</feature>
<dbReference type="Pfam" id="PF04185">
    <property type="entry name" value="Phosphoesterase"/>
    <property type="match status" value="1"/>
</dbReference>
<evidence type="ECO:0000256" key="2">
    <source>
        <dbReference type="SAM" id="Phobius"/>
    </source>
</evidence>
<organism evidence="3 4">
    <name type="scientific">Candidatus Acidianus copahuensis</name>
    <dbReference type="NCBI Taxonomy" id="1160895"/>
    <lineage>
        <taxon>Archaea</taxon>
        <taxon>Thermoproteota</taxon>
        <taxon>Thermoprotei</taxon>
        <taxon>Sulfolobales</taxon>
        <taxon>Sulfolobaceae</taxon>
        <taxon>Acidianus</taxon>
    </lineage>
</organism>
<keyword evidence="2" id="KW-1133">Transmembrane helix</keyword>
<gene>
    <name evidence="3" type="ORF">CM19_11260</name>
</gene>
<keyword evidence="2" id="KW-0472">Membrane</keyword>
<dbReference type="RefSeq" id="WP_048100509.1">
    <property type="nucleotide sequence ID" value="NZ_JFZT01000057.1"/>
</dbReference>
<dbReference type="OrthoDB" id="42569at2157"/>
<dbReference type="STRING" id="1160895.CM19_11260"/>
<dbReference type="EMBL" id="JFZT01000057">
    <property type="protein sequence ID" value="EZQ02042.1"/>
    <property type="molecule type" value="Genomic_DNA"/>
</dbReference>
<feature type="transmembrane region" description="Helical" evidence="2">
    <location>
        <begin position="461"/>
        <end position="480"/>
    </location>
</feature>
<comment type="caution">
    <text evidence="3">The sequence shown here is derived from an EMBL/GenBank/DDBJ whole genome shotgun (WGS) entry which is preliminary data.</text>
</comment>
<dbReference type="InterPro" id="IPR007312">
    <property type="entry name" value="Phosphoesterase"/>
</dbReference>
<keyword evidence="2" id="KW-0812">Transmembrane</keyword>
<accession>A0A031LIS8</accession>
<keyword evidence="1" id="KW-0378">Hydrolase</keyword>
<reference evidence="3 4" key="1">
    <citation type="submission" date="2014-03" db="EMBL/GenBank/DDBJ databases">
        <title>Draft genome sequence of the novel thermoacidophilic archaea Acidianus copahuensis ALE1 strain, isolated from Copahue volcanic area in Neuquen Argentina.</title>
        <authorList>
            <person name="Urbieta M.S."/>
            <person name="Rascovan N."/>
            <person name="Castro C."/>
            <person name="Revale S."/>
            <person name="Giaveno M.A."/>
            <person name="Vazquez M.P."/>
            <person name="Donati E.R."/>
        </authorList>
    </citation>
    <scope>NUCLEOTIDE SEQUENCE [LARGE SCALE GENOMIC DNA]</scope>
    <source>
        <strain evidence="3 4">ALE1</strain>
    </source>
</reference>
<evidence type="ECO:0000313" key="3">
    <source>
        <dbReference type="EMBL" id="EZQ02042.1"/>
    </source>
</evidence>